<dbReference type="EC" id="3.4.19.12" evidence="7"/>
<comment type="caution">
    <text evidence="12">The sequence shown here is derived from an EMBL/GenBank/DDBJ whole genome shotgun (WGS) entry which is preliminary data.</text>
</comment>
<sequence length="331" mass="37110">MSGGWNTIESDAGVFTYLLENLGVKDVQFEELLSLDPDALAQLYPVYGVIFLFKFPTDTPYRAGDKPLDGSFDQDASERLFFAAQTIQNACGTQALLSVLLNKTGDNTTATADADTATIDVGPHLRDFREFTMALPPEYRGEALSNSELIRDVHNSFAKSSPFADETQRQPDDEDAAAFHFIAYTPIDGVLYELDGLQPAPISHGPCAPDEFPLKVMDVLQRRIARYDAAEIRFNLLAMVRDLRIRAREIGDAELLAREERKRRDWQFENALRRHNFVGFAGEVLKGVVAAKLKEGDGAYEKWIDQATQKIKRRAEERKKGRGGEDIEMRG</sequence>
<evidence type="ECO:0000313" key="12">
    <source>
        <dbReference type="EMBL" id="KAK4114907.1"/>
    </source>
</evidence>
<comment type="similarity">
    <text evidence="2 7 10">Belongs to the peptidase C12 family.</text>
</comment>
<dbReference type="InterPro" id="IPR041507">
    <property type="entry name" value="UCH_C"/>
</dbReference>
<name>A0AAN6YV50_9PEZI</name>
<dbReference type="GO" id="GO:0005737">
    <property type="term" value="C:cytoplasm"/>
    <property type="evidence" value="ECO:0007669"/>
    <property type="project" value="TreeGrafter"/>
</dbReference>
<dbReference type="InterPro" id="IPR038765">
    <property type="entry name" value="Papain-like_cys_pep_sf"/>
</dbReference>
<dbReference type="SUPFAM" id="SSF54001">
    <property type="entry name" value="Cysteine proteinases"/>
    <property type="match status" value="1"/>
</dbReference>
<evidence type="ECO:0000259" key="11">
    <source>
        <dbReference type="PROSITE" id="PS52048"/>
    </source>
</evidence>
<evidence type="ECO:0000256" key="2">
    <source>
        <dbReference type="ARBA" id="ARBA00009326"/>
    </source>
</evidence>
<dbReference type="GO" id="GO:0004843">
    <property type="term" value="F:cysteine-type deubiquitinase activity"/>
    <property type="evidence" value="ECO:0007669"/>
    <property type="project" value="UniProtKB-UniRule"/>
</dbReference>
<keyword evidence="6 7" id="KW-0788">Thiol protease</keyword>
<gene>
    <name evidence="12" type="ORF">N656DRAFT_556022</name>
</gene>
<dbReference type="Proteomes" id="UP001302812">
    <property type="component" value="Unassembled WGS sequence"/>
</dbReference>
<keyword evidence="13" id="KW-1185">Reference proteome</keyword>
<evidence type="ECO:0000256" key="5">
    <source>
        <dbReference type="ARBA" id="ARBA00022801"/>
    </source>
</evidence>
<evidence type="ECO:0000256" key="10">
    <source>
        <dbReference type="PROSITE-ProRule" id="PRU01393"/>
    </source>
</evidence>
<dbReference type="AlphaFoldDB" id="A0AAN6YV50"/>
<dbReference type="Pfam" id="PF01088">
    <property type="entry name" value="Peptidase_C12"/>
    <property type="match status" value="1"/>
</dbReference>
<accession>A0AAN6YV50</accession>
<dbReference type="PIRSF" id="PIRSF038120">
    <property type="entry name" value="Ubiquitinyl_hydrolase_UCH37"/>
    <property type="match status" value="1"/>
</dbReference>
<reference evidence="12" key="1">
    <citation type="journal article" date="2023" name="Mol. Phylogenet. Evol.">
        <title>Genome-scale phylogeny and comparative genomics of the fungal order Sordariales.</title>
        <authorList>
            <person name="Hensen N."/>
            <person name="Bonometti L."/>
            <person name="Westerberg I."/>
            <person name="Brannstrom I.O."/>
            <person name="Guillou S."/>
            <person name="Cros-Aarteil S."/>
            <person name="Calhoun S."/>
            <person name="Haridas S."/>
            <person name="Kuo A."/>
            <person name="Mondo S."/>
            <person name="Pangilinan J."/>
            <person name="Riley R."/>
            <person name="LaButti K."/>
            <person name="Andreopoulos B."/>
            <person name="Lipzen A."/>
            <person name="Chen C."/>
            <person name="Yan M."/>
            <person name="Daum C."/>
            <person name="Ng V."/>
            <person name="Clum A."/>
            <person name="Steindorff A."/>
            <person name="Ohm R.A."/>
            <person name="Martin F."/>
            <person name="Silar P."/>
            <person name="Natvig D.O."/>
            <person name="Lalanne C."/>
            <person name="Gautier V."/>
            <person name="Ament-Velasquez S.L."/>
            <person name="Kruys A."/>
            <person name="Hutchinson M.I."/>
            <person name="Powell A.J."/>
            <person name="Barry K."/>
            <person name="Miller A.N."/>
            <person name="Grigoriev I.V."/>
            <person name="Debuchy R."/>
            <person name="Gladieux P."/>
            <person name="Hiltunen Thoren M."/>
            <person name="Johannesson H."/>
        </authorList>
    </citation>
    <scope>NUCLEOTIDE SEQUENCE</scope>
    <source>
        <strain evidence="12">CBS 508.74</strain>
    </source>
</reference>
<feature type="domain" description="UCH catalytic" evidence="11">
    <location>
        <begin position="4"/>
        <end position="241"/>
    </location>
</feature>
<dbReference type="PANTHER" id="PTHR10589:SF16">
    <property type="entry name" value="UBIQUITIN CARBOXYL-TERMINAL HYDROLASE ISOZYME L5"/>
    <property type="match status" value="1"/>
</dbReference>
<evidence type="ECO:0000256" key="8">
    <source>
        <dbReference type="PIRSR" id="PIRSR038120-1"/>
    </source>
</evidence>
<dbReference type="PROSITE" id="PS52048">
    <property type="entry name" value="UCH_DOMAIN"/>
    <property type="match status" value="1"/>
</dbReference>
<evidence type="ECO:0000256" key="4">
    <source>
        <dbReference type="ARBA" id="ARBA00022786"/>
    </source>
</evidence>
<dbReference type="Pfam" id="PF18031">
    <property type="entry name" value="UCH_C"/>
    <property type="match status" value="1"/>
</dbReference>
<dbReference type="PANTHER" id="PTHR10589">
    <property type="entry name" value="UBIQUITIN CARBOXYL-TERMINAL HYDROLASE"/>
    <property type="match status" value="1"/>
</dbReference>
<comment type="catalytic activity">
    <reaction evidence="1 7 10">
        <text>Thiol-dependent hydrolysis of ester, thioester, amide, peptide and isopeptide bonds formed by the C-terminal Gly of ubiquitin (a 76-residue protein attached to proteins as an intracellular targeting signal).</text>
        <dbReference type="EC" id="3.4.19.12"/>
    </reaction>
</comment>
<reference evidence="12" key="2">
    <citation type="submission" date="2023-05" db="EMBL/GenBank/DDBJ databases">
        <authorList>
            <consortium name="Lawrence Berkeley National Laboratory"/>
            <person name="Steindorff A."/>
            <person name="Hensen N."/>
            <person name="Bonometti L."/>
            <person name="Westerberg I."/>
            <person name="Brannstrom I.O."/>
            <person name="Guillou S."/>
            <person name="Cros-Aarteil S."/>
            <person name="Calhoun S."/>
            <person name="Haridas S."/>
            <person name="Kuo A."/>
            <person name="Mondo S."/>
            <person name="Pangilinan J."/>
            <person name="Riley R."/>
            <person name="Labutti K."/>
            <person name="Andreopoulos B."/>
            <person name="Lipzen A."/>
            <person name="Chen C."/>
            <person name="Yanf M."/>
            <person name="Daum C."/>
            <person name="Ng V."/>
            <person name="Clum A."/>
            <person name="Ohm R."/>
            <person name="Martin F."/>
            <person name="Silar P."/>
            <person name="Natvig D."/>
            <person name="Lalanne C."/>
            <person name="Gautier V."/>
            <person name="Ament-Velasquez S.L."/>
            <person name="Kruys A."/>
            <person name="Hutchinson M.I."/>
            <person name="Powell A.J."/>
            <person name="Barry K."/>
            <person name="Miller A.N."/>
            <person name="Grigoriev I.V."/>
            <person name="Debuchy R."/>
            <person name="Gladieux P."/>
            <person name="Thoren M.H."/>
            <person name="Johannesson H."/>
        </authorList>
    </citation>
    <scope>NUCLEOTIDE SEQUENCE</scope>
    <source>
        <strain evidence="12">CBS 508.74</strain>
    </source>
</reference>
<dbReference type="Gene3D" id="3.40.532.10">
    <property type="entry name" value="Peptidase C12, ubiquitin carboxyl-terminal hydrolase"/>
    <property type="match status" value="1"/>
</dbReference>
<dbReference type="GeneID" id="89934192"/>
<proteinExistence type="inferred from homology"/>
<feature type="active site" description="Proton donor" evidence="8 10">
    <location>
        <position position="180"/>
    </location>
</feature>
<evidence type="ECO:0000256" key="3">
    <source>
        <dbReference type="ARBA" id="ARBA00022670"/>
    </source>
</evidence>
<keyword evidence="5 7" id="KW-0378">Hydrolase</keyword>
<evidence type="ECO:0000313" key="13">
    <source>
        <dbReference type="Proteomes" id="UP001302812"/>
    </source>
</evidence>
<evidence type="ECO:0000256" key="1">
    <source>
        <dbReference type="ARBA" id="ARBA00000707"/>
    </source>
</evidence>
<dbReference type="GO" id="GO:0016579">
    <property type="term" value="P:protein deubiquitination"/>
    <property type="evidence" value="ECO:0007669"/>
    <property type="project" value="InterPro"/>
</dbReference>
<evidence type="ECO:0000256" key="6">
    <source>
        <dbReference type="ARBA" id="ARBA00022807"/>
    </source>
</evidence>
<dbReference type="InterPro" id="IPR036959">
    <property type="entry name" value="Peptidase_C12_UCH_sf"/>
</dbReference>
<keyword evidence="4 7" id="KW-0833">Ubl conjugation pathway</keyword>
<dbReference type="InterPro" id="IPR017390">
    <property type="entry name" value="Ubiquitinyl_hydrolase_UCH37"/>
</dbReference>
<protein>
    <recommendedName>
        <fullName evidence="7">Ubiquitin carboxyl-terminal hydrolase</fullName>
        <ecNumber evidence="7">3.4.19.12</ecNumber>
    </recommendedName>
</protein>
<evidence type="ECO:0000256" key="9">
    <source>
        <dbReference type="PIRSR" id="PIRSR038120-2"/>
    </source>
</evidence>
<keyword evidence="3 7" id="KW-0645">Protease</keyword>
<dbReference type="FunFam" id="3.40.532.10:FF:000009">
    <property type="entry name" value="Ubiquitin carboxyl-terminal hydrolase"/>
    <property type="match status" value="1"/>
</dbReference>
<feature type="active site" description="Nucleophile" evidence="8 10">
    <location>
        <position position="91"/>
    </location>
</feature>
<evidence type="ECO:0000256" key="7">
    <source>
        <dbReference type="PIRNR" id="PIRNR038120"/>
    </source>
</evidence>
<organism evidence="12 13">
    <name type="scientific">Canariomyces notabilis</name>
    <dbReference type="NCBI Taxonomy" id="2074819"/>
    <lineage>
        <taxon>Eukaryota</taxon>
        <taxon>Fungi</taxon>
        <taxon>Dikarya</taxon>
        <taxon>Ascomycota</taxon>
        <taxon>Pezizomycotina</taxon>
        <taxon>Sordariomycetes</taxon>
        <taxon>Sordariomycetidae</taxon>
        <taxon>Sordariales</taxon>
        <taxon>Chaetomiaceae</taxon>
        <taxon>Canariomyces</taxon>
    </lineage>
</organism>
<feature type="site" description="Transition state stabilizer" evidence="10">
    <location>
        <position position="85"/>
    </location>
</feature>
<dbReference type="RefSeq" id="XP_064672477.1">
    <property type="nucleotide sequence ID" value="XM_064810068.1"/>
</dbReference>
<dbReference type="CDD" id="cd09617">
    <property type="entry name" value="Peptidase_C12_UCH37_BAP1"/>
    <property type="match status" value="1"/>
</dbReference>
<dbReference type="GO" id="GO:0006511">
    <property type="term" value="P:ubiquitin-dependent protein catabolic process"/>
    <property type="evidence" value="ECO:0007669"/>
    <property type="project" value="UniProtKB-UniRule"/>
</dbReference>
<dbReference type="EMBL" id="MU853336">
    <property type="protein sequence ID" value="KAK4114907.1"/>
    <property type="molecule type" value="Genomic_DNA"/>
</dbReference>
<feature type="site" description="Important for enzyme activity" evidence="9 10">
    <location>
        <position position="195"/>
    </location>
</feature>
<dbReference type="InterPro" id="IPR001578">
    <property type="entry name" value="Peptidase_C12_UCH"/>
</dbReference>